<sequence>SASNAQGKCERGGKWNSTPNRARHEAFLIVSCLKHLTHKHGRQMMLRPVAMAPNTPRHGIHGNSNERPTLRGRTVTIAFTSVHNSRVTLLFHYGSTLQIVREWQF</sequence>
<keyword evidence="2" id="KW-1185">Reference proteome</keyword>
<dbReference type="EMBL" id="JARQZJ010000012">
    <property type="protein sequence ID" value="KAK9872638.1"/>
    <property type="molecule type" value="Genomic_DNA"/>
</dbReference>
<comment type="caution">
    <text evidence="1">The sequence shown here is derived from an EMBL/GenBank/DDBJ whole genome shotgun (WGS) entry which is preliminary data.</text>
</comment>
<accession>A0AAW1TVA3</accession>
<protein>
    <submittedName>
        <fullName evidence="1">Uncharacterized protein</fullName>
    </submittedName>
</protein>
<gene>
    <name evidence="1" type="ORF">WA026_018773</name>
</gene>
<evidence type="ECO:0000313" key="1">
    <source>
        <dbReference type="EMBL" id="KAK9872638.1"/>
    </source>
</evidence>
<feature type="non-terminal residue" evidence="1">
    <location>
        <position position="1"/>
    </location>
</feature>
<name>A0AAW1TVA3_9CUCU</name>
<reference evidence="1 2" key="1">
    <citation type="submission" date="2023-03" db="EMBL/GenBank/DDBJ databases">
        <title>Genome insight into feeding habits of ladybird beetles.</title>
        <authorList>
            <person name="Li H.-S."/>
            <person name="Huang Y.-H."/>
            <person name="Pang H."/>
        </authorList>
    </citation>
    <scope>NUCLEOTIDE SEQUENCE [LARGE SCALE GENOMIC DNA]</scope>
    <source>
        <strain evidence="1">SYSU_2023b</strain>
        <tissue evidence="1">Whole body</tissue>
    </source>
</reference>
<dbReference type="AlphaFoldDB" id="A0AAW1TVA3"/>
<dbReference type="Proteomes" id="UP001431783">
    <property type="component" value="Unassembled WGS sequence"/>
</dbReference>
<organism evidence="1 2">
    <name type="scientific">Henosepilachna vigintioctopunctata</name>
    <dbReference type="NCBI Taxonomy" id="420089"/>
    <lineage>
        <taxon>Eukaryota</taxon>
        <taxon>Metazoa</taxon>
        <taxon>Ecdysozoa</taxon>
        <taxon>Arthropoda</taxon>
        <taxon>Hexapoda</taxon>
        <taxon>Insecta</taxon>
        <taxon>Pterygota</taxon>
        <taxon>Neoptera</taxon>
        <taxon>Endopterygota</taxon>
        <taxon>Coleoptera</taxon>
        <taxon>Polyphaga</taxon>
        <taxon>Cucujiformia</taxon>
        <taxon>Coccinelloidea</taxon>
        <taxon>Coccinellidae</taxon>
        <taxon>Epilachninae</taxon>
        <taxon>Epilachnini</taxon>
        <taxon>Henosepilachna</taxon>
    </lineage>
</organism>
<proteinExistence type="predicted"/>
<evidence type="ECO:0000313" key="2">
    <source>
        <dbReference type="Proteomes" id="UP001431783"/>
    </source>
</evidence>